<feature type="domain" description="Peptidase M12A" evidence="9">
    <location>
        <begin position="16"/>
        <end position="230"/>
    </location>
</feature>
<keyword evidence="3 8" id="KW-0378">Hydrolase</keyword>
<keyword evidence="5 8" id="KW-0482">Metalloprotease</keyword>
<organism evidence="10 11">
    <name type="scientific">Cylicocyclus nassatus</name>
    <name type="common">Nematode worm</name>
    <dbReference type="NCBI Taxonomy" id="53992"/>
    <lineage>
        <taxon>Eukaryota</taxon>
        <taxon>Metazoa</taxon>
        <taxon>Ecdysozoa</taxon>
        <taxon>Nematoda</taxon>
        <taxon>Chromadorea</taxon>
        <taxon>Rhabditida</taxon>
        <taxon>Rhabditina</taxon>
        <taxon>Rhabditomorpha</taxon>
        <taxon>Strongyloidea</taxon>
        <taxon>Strongylidae</taxon>
        <taxon>Cylicocyclus</taxon>
    </lineage>
</organism>
<dbReference type="SMART" id="SM00235">
    <property type="entry name" value="ZnMc"/>
    <property type="match status" value="1"/>
</dbReference>
<dbReference type="GO" id="GO:0004222">
    <property type="term" value="F:metalloendopeptidase activity"/>
    <property type="evidence" value="ECO:0007669"/>
    <property type="project" value="UniProtKB-UniRule"/>
</dbReference>
<dbReference type="GO" id="GO:0006508">
    <property type="term" value="P:proteolysis"/>
    <property type="evidence" value="ECO:0007669"/>
    <property type="project" value="UniProtKB-KW"/>
</dbReference>
<reference evidence="10" key="1">
    <citation type="submission" date="2023-07" db="EMBL/GenBank/DDBJ databases">
        <authorList>
            <consortium name="CYATHOMIX"/>
        </authorList>
    </citation>
    <scope>NUCLEOTIDE SEQUENCE</scope>
    <source>
        <strain evidence="10">N/A</strain>
    </source>
</reference>
<keyword evidence="4 8" id="KW-0862">Zinc</keyword>
<dbReference type="AlphaFoldDB" id="A0AA36GWF5"/>
<evidence type="ECO:0000256" key="7">
    <source>
        <dbReference type="PROSITE-ProRule" id="PRU01211"/>
    </source>
</evidence>
<dbReference type="EMBL" id="CATQJL010000223">
    <property type="protein sequence ID" value="CAJ0599567.1"/>
    <property type="molecule type" value="Genomic_DNA"/>
</dbReference>
<keyword evidence="11" id="KW-1185">Reference proteome</keyword>
<keyword evidence="6" id="KW-1015">Disulfide bond</keyword>
<evidence type="ECO:0000256" key="2">
    <source>
        <dbReference type="ARBA" id="ARBA00022723"/>
    </source>
</evidence>
<sequence>MKAKLVLFVCATFMVTVTTDVVTELWNQYPDSDGNYIVPYQFSSTYSPEDRSMVLSAMQKIAANTCVKFEPRSSEEQYVEIINEESGACGANVGRISGKTSVYLEPSCMDAKTVMVMLLHSLGLSQENQREDRDNYIKLHLENLIDPRAGVFLAMAESTQKYLSVPYDYLSIMHDAKDAHAKPGTITVETVDPAYQDKIGKQAAPSARDYEKSLIFCAEGFWFVHFRPCKKSKMAYPTTSVIQLKTSGE</sequence>
<dbReference type="PANTHER" id="PTHR10127:SF780">
    <property type="entry name" value="METALLOENDOPEPTIDASE"/>
    <property type="match status" value="1"/>
</dbReference>
<proteinExistence type="predicted"/>
<evidence type="ECO:0000256" key="8">
    <source>
        <dbReference type="RuleBase" id="RU361183"/>
    </source>
</evidence>
<dbReference type="Gene3D" id="3.40.390.10">
    <property type="entry name" value="Collagenase (Catalytic Domain)"/>
    <property type="match status" value="1"/>
</dbReference>
<evidence type="ECO:0000256" key="3">
    <source>
        <dbReference type="ARBA" id="ARBA00022801"/>
    </source>
</evidence>
<keyword evidence="8" id="KW-0732">Signal</keyword>
<dbReference type="CDD" id="cd04280">
    <property type="entry name" value="ZnMc_astacin_like"/>
    <property type="match status" value="1"/>
</dbReference>
<dbReference type="SUPFAM" id="SSF55486">
    <property type="entry name" value="Metalloproteases ('zincins'), catalytic domain"/>
    <property type="match status" value="1"/>
</dbReference>
<evidence type="ECO:0000259" key="9">
    <source>
        <dbReference type="PROSITE" id="PS51864"/>
    </source>
</evidence>
<dbReference type="InterPro" id="IPR034035">
    <property type="entry name" value="Astacin-like_dom"/>
</dbReference>
<evidence type="ECO:0000313" key="11">
    <source>
        <dbReference type="Proteomes" id="UP001176961"/>
    </source>
</evidence>
<protein>
    <recommendedName>
        <fullName evidence="8">Metalloendopeptidase</fullName>
        <ecNumber evidence="8">3.4.24.-</ecNumber>
    </recommendedName>
</protein>
<gene>
    <name evidence="10" type="ORF">CYNAS_LOCUS11550</name>
</gene>
<accession>A0AA36GWF5</accession>
<dbReference type="GO" id="GO:0008270">
    <property type="term" value="F:zinc ion binding"/>
    <property type="evidence" value="ECO:0007669"/>
    <property type="project" value="InterPro"/>
</dbReference>
<dbReference type="InterPro" id="IPR024079">
    <property type="entry name" value="MetalloPept_cat_dom_sf"/>
</dbReference>
<dbReference type="PRINTS" id="PR00480">
    <property type="entry name" value="ASTACIN"/>
</dbReference>
<evidence type="ECO:0000256" key="5">
    <source>
        <dbReference type="ARBA" id="ARBA00023049"/>
    </source>
</evidence>
<feature type="signal peptide" evidence="8">
    <location>
        <begin position="1"/>
        <end position="19"/>
    </location>
</feature>
<evidence type="ECO:0000256" key="1">
    <source>
        <dbReference type="ARBA" id="ARBA00022670"/>
    </source>
</evidence>
<keyword evidence="2 8" id="KW-0479">Metal-binding</keyword>
<dbReference type="PROSITE" id="PS51864">
    <property type="entry name" value="ASTACIN"/>
    <property type="match status" value="1"/>
</dbReference>
<comment type="caution">
    <text evidence="10">The sequence shown here is derived from an EMBL/GenBank/DDBJ whole genome shotgun (WGS) entry which is preliminary data.</text>
</comment>
<evidence type="ECO:0000256" key="4">
    <source>
        <dbReference type="ARBA" id="ARBA00022833"/>
    </source>
</evidence>
<dbReference type="Pfam" id="PF01400">
    <property type="entry name" value="Astacin"/>
    <property type="match status" value="1"/>
</dbReference>
<dbReference type="InterPro" id="IPR006026">
    <property type="entry name" value="Peptidase_Metallo"/>
</dbReference>
<comment type="cofactor">
    <cofactor evidence="8">
        <name>Zn(2+)</name>
        <dbReference type="ChEBI" id="CHEBI:29105"/>
    </cofactor>
    <text evidence="8">Binds 1 zinc ion per subunit.</text>
</comment>
<dbReference type="EC" id="3.4.24.-" evidence="8"/>
<keyword evidence="1 8" id="KW-0645">Protease</keyword>
<evidence type="ECO:0000256" key="6">
    <source>
        <dbReference type="ARBA" id="ARBA00023157"/>
    </source>
</evidence>
<dbReference type="InterPro" id="IPR001506">
    <property type="entry name" value="Peptidase_M12A"/>
</dbReference>
<feature type="chain" id="PRO_5041489021" description="Metalloendopeptidase" evidence="8">
    <location>
        <begin position="20"/>
        <end position="249"/>
    </location>
</feature>
<comment type="caution">
    <text evidence="7">Lacks conserved residue(s) required for the propagation of feature annotation.</text>
</comment>
<dbReference type="PANTHER" id="PTHR10127">
    <property type="entry name" value="DISCOIDIN, CUB, EGF, LAMININ , AND ZINC METALLOPROTEASE DOMAIN CONTAINING"/>
    <property type="match status" value="1"/>
</dbReference>
<evidence type="ECO:0000313" key="10">
    <source>
        <dbReference type="EMBL" id="CAJ0599567.1"/>
    </source>
</evidence>
<name>A0AA36GWF5_CYLNA</name>
<dbReference type="Proteomes" id="UP001176961">
    <property type="component" value="Unassembled WGS sequence"/>
</dbReference>